<name>A0ACC0SHP6_POPTR</name>
<proteinExistence type="predicted"/>
<accession>A0ACC0SHP6</accession>
<evidence type="ECO:0000313" key="2">
    <source>
        <dbReference type="Proteomes" id="UP000006729"/>
    </source>
</evidence>
<organism evidence="1 2">
    <name type="scientific">Populus trichocarpa</name>
    <name type="common">Western balsam poplar</name>
    <name type="synonym">Populus balsamifera subsp. trichocarpa</name>
    <dbReference type="NCBI Taxonomy" id="3694"/>
    <lineage>
        <taxon>Eukaryota</taxon>
        <taxon>Viridiplantae</taxon>
        <taxon>Streptophyta</taxon>
        <taxon>Embryophyta</taxon>
        <taxon>Tracheophyta</taxon>
        <taxon>Spermatophyta</taxon>
        <taxon>Magnoliopsida</taxon>
        <taxon>eudicotyledons</taxon>
        <taxon>Gunneridae</taxon>
        <taxon>Pentapetalae</taxon>
        <taxon>rosids</taxon>
        <taxon>fabids</taxon>
        <taxon>Malpighiales</taxon>
        <taxon>Salicaceae</taxon>
        <taxon>Saliceae</taxon>
        <taxon>Populus</taxon>
    </lineage>
</organism>
<evidence type="ECO:0000313" key="1">
    <source>
        <dbReference type="EMBL" id="KAI9388750.1"/>
    </source>
</evidence>
<dbReference type="Proteomes" id="UP000006729">
    <property type="component" value="Chromosome 9"/>
</dbReference>
<reference evidence="1 2" key="1">
    <citation type="journal article" date="2006" name="Science">
        <title>The genome of black cottonwood, Populus trichocarpa (Torr. &amp; Gray).</title>
        <authorList>
            <person name="Tuskan G.A."/>
            <person name="Difazio S."/>
            <person name="Jansson S."/>
            <person name="Bohlmann J."/>
            <person name="Grigoriev I."/>
            <person name="Hellsten U."/>
            <person name="Putnam N."/>
            <person name="Ralph S."/>
            <person name="Rombauts S."/>
            <person name="Salamov A."/>
            <person name="Schein J."/>
            <person name="Sterck L."/>
            <person name="Aerts A."/>
            <person name="Bhalerao R.R."/>
            <person name="Bhalerao R.P."/>
            <person name="Blaudez D."/>
            <person name="Boerjan W."/>
            <person name="Brun A."/>
            <person name="Brunner A."/>
            <person name="Busov V."/>
            <person name="Campbell M."/>
            <person name="Carlson J."/>
            <person name="Chalot M."/>
            <person name="Chapman J."/>
            <person name="Chen G.L."/>
            <person name="Cooper D."/>
            <person name="Coutinho P.M."/>
            <person name="Couturier J."/>
            <person name="Covert S."/>
            <person name="Cronk Q."/>
            <person name="Cunningham R."/>
            <person name="Davis J."/>
            <person name="Degroeve S."/>
            <person name="Dejardin A."/>
            <person name="Depamphilis C."/>
            <person name="Detter J."/>
            <person name="Dirks B."/>
            <person name="Dubchak I."/>
            <person name="Duplessis S."/>
            <person name="Ehlting J."/>
            <person name="Ellis B."/>
            <person name="Gendler K."/>
            <person name="Goodstein D."/>
            <person name="Gribskov M."/>
            <person name="Grimwood J."/>
            <person name="Groover A."/>
            <person name="Gunter L."/>
            <person name="Hamberger B."/>
            <person name="Heinze B."/>
            <person name="Helariutta Y."/>
            <person name="Henrissat B."/>
            <person name="Holligan D."/>
            <person name="Holt R."/>
            <person name="Huang W."/>
            <person name="Islam-Faridi N."/>
            <person name="Jones S."/>
            <person name="Jones-Rhoades M."/>
            <person name="Jorgensen R."/>
            <person name="Joshi C."/>
            <person name="Kangasjarvi J."/>
            <person name="Karlsson J."/>
            <person name="Kelleher C."/>
            <person name="Kirkpatrick R."/>
            <person name="Kirst M."/>
            <person name="Kohler A."/>
            <person name="Kalluri U."/>
            <person name="Larimer F."/>
            <person name="Leebens-Mack J."/>
            <person name="Leple J.C."/>
            <person name="Locascio P."/>
            <person name="Lou Y."/>
            <person name="Lucas S."/>
            <person name="Martin F."/>
            <person name="Montanini B."/>
            <person name="Napoli C."/>
            <person name="Nelson D.R."/>
            <person name="Nelson C."/>
            <person name="Nieminen K."/>
            <person name="Nilsson O."/>
            <person name="Pereda V."/>
            <person name="Peter G."/>
            <person name="Philippe R."/>
            <person name="Pilate G."/>
            <person name="Poliakov A."/>
            <person name="Razumovskaya J."/>
            <person name="Richardson P."/>
            <person name="Rinaldi C."/>
            <person name="Ritland K."/>
            <person name="Rouze P."/>
            <person name="Ryaboy D."/>
            <person name="Schmutz J."/>
            <person name="Schrader J."/>
            <person name="Segerman B."/>
            <person name="Shin H."/>
            <person name="Siddiqui A."/>
            <person name="Sterky F."/>
            <person name="Terry A."/>
            <person name="Tsai C.J."/>
            <person name="Uberbacher E."/>
            <person name="Unneberg P."/>
            <person name="Vahala J."/>
            <person name="Wall K."/>
            <person name="Wessler S."/>
            <person name="Yang G."/>
            <person name="Yin T."/>
            <person name="Douglas C."/>
            <person name="Marra M."/>
            <person name="Sandberg G."/>
            <person name="Van de Peer Y."/>
            <person name="Rokhsar D."/>
        </authorList>
    </citation>
    <scope>NUCLEOTIDE SEQUENCE [LARGE SCALE GENOMIC DNA]</scope>
    <source>
        <strain evidence="2">cv. Nisqually</strain>
    </source>
</reference>
<comment type="caution">
    <text evidence="1">The sequence shown here is derived from an EMBL/GenBank/DDBJ whole genome shotgun (WGS) entry which is preliminary data.</text>
</comment>
<keyword evidence="2" id="KW-1185">Reference proteome</keyword>
<dbReference type="EMBL" id="CM009298">
    <property type="protein sequence ID" value="KAI9388750.1"/>
    <property type="molecule type" value="Genomic_DNA"/>
</dbReference>
<protein>
    <submittedName>
        <fullName evidence="1">Uncharacterized protein</fullName>
    </submittedName>
</protein>
<gene>
    <name evidence="1" type="ORF">POPTR_009G113550v4</name>
</gene>
<sequence>MCLWKTGTYRIALLLYYFKLGTIMGVLSMCLVVGLGKGRPGRKLAFSTIKGWSVLPDRDRIGRLSLCLFIDYKNFISLEMNYKIPQPHKAPPPLSFCNVILISRLLKSIAVVFSIQLPLPVFISHVG</sequence>